<evidence type="ECO:0000256" key="2">
    <source>
        <dbReference type="PROSITE-ProRule" id="PRU00982"/>
    </source>
</evidence>
<dbReference type="InterPro" id="IPR043454">
    <property type="entry name" value="NPH3/RPT2-like"/>
</dbReference>
<keyword evidence="5" id="KW-1185">Reference proteome</keyword>
<sequence length="505" mass="57207">MLEENQNEEQLPYSLPHIPGDAKTFEHAMMFFHGHDLNLSAENVIPLICLACYLEMTEEHSPNNLLDTTLNFLQFKVLSSWDETIKALQTTDQISQPIASSRLHEACLDSLVQKANLQPRLLGDPIGIDDSSNNKYMPNARRRLFVHDRQHSGDVTTLTLPLYELVITNMIEAGLPNGYIAGSLLRYTRRTWIGVGGDGHALVSKKSYQRDVIETVEKLLPNEIGLLPCKLLFEMLQSAMALQAAPDCRHGLEIRIGKQLNEASIDDLLIPSQGYARELQYDIECVERILRTYITNYTSGDDSGLVRVAKLIEEFLAKVATENDLKKDRFIKLGNLSVSTSYGTNRSLDGIYHAIDIYLDKHGYLTESEKEEVCQILDFQNMSPEACTHAAQNNRLPLRVTVQALFIGQLHLREAIVSRVEDSESGSRKEDTVVTSGEEVKVEMEKMDSRVMLLEKECSKMRRQIGKDNGKSSVWKQLKRKFGCISSINEYNCNVRRKVHPRITH</sequence>
<evidence type="ECO:0000256" key="1">
    <source>
        <dbReference type="ARBA" id="ARBA00022786"/>
    </source>
</evidence>
<dbReference type="AlphaFoldDB" id="A0A7J7LUJ7"/>
<dbReference type="OrthoDB" id="1878376at2759"/>
<evidence type="ECO:0000313" key="4">
    <source>
        <dbReference type="EMBL" id="KAF6146326.1"/>
    </source>
</evidence>
<dbReference type="UniPathway" id="UPA00143"/>
<proteinExistence type="inferred from homology"/>
<keyword evidence="1" id="KW-0833">Ubl conjugation pathway</keyword>
<organism evidence="4 5">
    <name type="scientific">Kingdonia uniflora</name>
    <dbReference type="NCBI Taxonomy" id="39325"/>
    <lineage>
        <taxon>Eukaryota</taxon>
        <taxon>Viridiplantae</taxon>
        <taxon>Streptophyta</taxon>
        <taxon>Embryophyta</taxon>
        <taxon>Tracheophyta</taxon>
        <taxon>Spermatophyta</taxon>
        <taxon>Magnoliopsida</taxon>
        <taxon>Ranunculales</taxon>
        <taxon>Circaeasteraceae</taxon>
        <taxon>Kingdonia</taxon>
    </lineage>
</organism>
<protein>
    <recommendedName>
        <fullName evidence="3">NPH3 domain-containing protein</fullName>
    </recommendedName>
</protein>
<comment type="caution">
    <text evidence="4">The sequence shown here is derived from an EMBL/GenBank/DDBJ whole genome shotgun (WGS) entry which is preliminary data.</text>
</comment>
<reference evidence="4 5" key="1">
    <citation type="journal article" date="2020" name="IScience">
        <title>Genome Sequencing of the Endangered Kingdonia uniflora (Circaeasteraceae, Ranunculales) Reveals Potential Mechanisms of Evolutionary Specialization.</title>
        <authorList>
            <person name="Sun Y."/>
            <person name="Deng T."/>
            <person name="Zhang A."/>
            <person name="Moore M.J."/>
            <person name="Landis J.B."/>
            <person name="Lin N."/>
            <person name="Zhang H."/>
            <person name="Zhang X."/>
            <person name="Huang J."/>
            <person name="Zhang X."/>
            <person name="Sun H."/>
            <person name="Wang H."/>
        </authorList>
    </citation>
    <scope>NUCLEOTIDE SEQUENCE [LARGE SCALE GENOMIC DNA]</scope>
    <source>
        <strain evidence="4">TB1705</strain>
        <tissue evidence="4">Leaf</tissue>
    </source>
</reference>
<gene>
    <name evidence="4" type="ORF">GIB67_040771</name>
</gene>
<dbReference type="PROSITE" id="PS51649">
    <property type="entry name" value="NPH3"/>
    <property type="match status" value="1"/>
</dbReference>
<dbReference type="InterPro" id="IPR027356">
    <property type="entry name" value="NPH3_dom"/>
</dbReference>
<dbReference type="Pfam" id="PF03000">
    <property type="entry name" value="NPH3"/>
    <property type="match status" value="1"/>
</dbReference>
<accession>A0A7J7LUJ7</accession>
<dbReference type="Proteomes" id="UP000541444">
    <property type="component" value="Unassembled WGS sequence"/>
</dbReference>
<comment type="similarity">
    <text evidence="2">Belongs to the NPH3 family.</text>
</comment>
<dbReference type="EMBL" id="JACGCM010001992">
    <property type="protein sequence ID" value="KAF6146326.1"/>
    <property type="molecule type" value="Genomic_DNA"/>
</dbReference>
<dbReference type="GO" id="GO:0016567">
    <property type="term" value="P:protein ubiquitination"/>
    <property type="evidence" value="ECO:0007669"/>
    <property type="project" value="UniProtKB-UniPathway"/>
</dbReference>
<name>A0A7J7LUJ7_9MAGN</name>
<dbReference type="PANTHER" id="PTHR32370">
    <property type="entry name" value="OS12G0117600 PROTEIN"/>
    <property type="match status" value="1"/>
</dbReference>
<evidence type="ECO:0000259" key="3">
    <source>
        <dbReference type="PROSITE" id="PS51649"/>
    </source>
</evidence>
<evidence type="ECO:0000313" key="5">
    <source>
        <dbReference type="Proteomes" id="UP000541444"/>
    </source>
</evidence>
<feature type="domain" description="NPH3" evidence="3">
    <location>
        <begin position="149"/>
        <end position="411"/>
    </location>
</feature>